<comment type="caution">
    <text evidence="1">The sequence shown here is derived from an EMBL/GenBank/DDBJ whole genome shotgun (WGS) entry which is preliminary data.</text>
</comment>
<sequence>RSLDTDPYDLHTFVYLEREINFMKKDFLEFKNDNEFIRSNEKSKTRWAVNILRKHLCKILDDTKELKHGVDMMKKNPLPCLNIHHTSLLEQAEETLVMEESFSSPPVQSLTQQHSREAALPQGPVARIQPVVQAREAQQNKRTPFKEMEANNQQAAVAARVNKMLSEIVDMSDCEIPPAKRRKLIGRARFSVDV</sequence>
<dbReference type="EMBL" id="JAAAIL010003470">
    <property type="protein sequence ID" value="KAG0250466.1"/>
    <property type="molecule type" value="Genomic_DNA"/>
</dbReference>
<accession>A0AAD4D0N1</accession>
<dbReference type="Proteomes" id="UP001194580">
    <property type="component" value="Unassembled WGS sequence"/>
</dbReference>
<evidence type="ECO:0000313" key="2">
    <source>
        <dbReference type="Proteomes" id="UP001194580"/>
    </source>
</evidence>
<gene>
    <name evidence="1" type="ORF">BGZ95_007196</name>
</gene>
<keyword evidence="2" id="KW-1185">Reference proteome</keyword>
<dbReference type="AlphaFoldDB" id="A0AAD4D0N1"/>
<reference evidence="1" key="1">
    <citation type="journal article" date="2020" name="Fungal Divers.">
        <title>Resolving the Mortierellaceae phylogeny through synthesis of multi-gene phylogenetics and phylogenomics.</title>
        <authorList>
            <person name="Vandepol N."/>
            <person name="Liber J."/>
            <person name="Desiro A."/>
            <person name="Na H."/>
            <person name="Kennedy M."/>
            <person name="Barry K."/>
            <person name="Grigoriev I.V."/>
            <person name="Miller A.N."/>
            <person name="O'Donnell K."/>
            <person name="Stajich J.E."/>
            <person name="Bonito G."/>
        </authorList>
    </citation>
    <scope>NUCLEOTIDE SEQUENCE</scope>
    <source>
        <strain evidence="1">NRRL 28262</strain>
    </source>
</reference>
<organism evidence="1 2">
    <name type="scientific">Linnemannia exigua</name>
    <dbReference type="NCBI Taxonomy" id="604196"/>
    <lineage>
        <taxon>Eukaryota</taxon>
        <taxon>Fungi</taxon>
        <taxon>Fungi incertae sedis</taxon>
        <taxon>Mucoromycota</taxon>
        <taxon>Mortierellomycotina</taxon>
        <taxon>Mortierellomycetes</taxon>
        <taxon>Mortierellales</taxon>
        <taxon>Mortierellaceae</taxon>
        <taxon>Linnemannia</taxon>
    </lineage>
</organism>
<proteinExistence type="predicted"/>
<feature type="non-terminal residue" evidence="1">
    <location>
        <position position="1"/>
    </location>
</feature>
<feature type="non-terminal residue" evidence="1">
    <location>
        <position position="194"/>
    </location>
</feature>
<evidence type="ECO:0000313" key="1">
    <source>
        <dbReference type="EMBL" id="KAG0250466.1"/>
    </source>
</evidence>
<protein>
    <submittedName>
        <fullName evidence="1">Uncharacterized protein</fullName>
    </submittedName>
</protein>
<name>A0AAD4D0N1_9FUNG</name>